<protein>
    <recommendedName>
        <fullName evidence="4">EfeO-type cupredoxin-like domain-containing protein</fullName>
    </recommendedName>
</protein>
<dbReference type="AlphaFoldDB" id="A0A6G4TXN3"/>
<gene>
    <name evidence="2" type="ORF">G5C51_11745</name>
</gene>
<keyword evidence="3" id="KW-1185">Reference proteome</keyword>
<feature type="region of interest" description="Disordered" evidence="1">
    <location>
        <begin position="28"/>
        <end position="52"/>
    </location>
</feature>
<comment type="caution">
    <text evidence="2">The sequence shown here is derived from an EMBL/GenBank/DDBJ whole genome shotgun (WGS) entry which is preliminary data.</text>
</comment>
<dbReference type="SUPFAM" id="SSF49503">
    <property type="entry name" value="Cupredoxins"/>
    <property type="match status" value="1"/>
</dbReference>
<evidence type="ECO:0008006" key="4">
    <source>
        <dbReference type="Google" id="ProtNLM"/>
    </source>
</evidence>
<dbReference type="PROSITE" id="PS51257">
    <property type="entry name" value="PROKAR_LIPOPROTEIN"/>
    <property type="match status" value="1"/>
</dbReference>
<accession>A0A6G4TXN3</accession>
<evidence type="ECO:0000256" key="1">
    <source>
        <dbReference type="SAM" id="MobiDB-lite"/>
    </source>
</evidence>
<proteinExistence type="predicted"/>
<dbReference type="EMBL" id="JAAKZV010000037">
    <property type="protein sequence ID" value="NGN64573.1"/>
    <property type="molecule type" value="Genomic_DNA"/>
</dbReference>
<reference evidence="2 3" key="1">
    <citation type="submission" date="2020-02" db="EMBL/GenBank/DDBJ databases">
        <title>Whole-genome analyses of novel actinobacteria.</title>
        <authorList>
            <person name="Sahin N."/>
        </authorList>
    </citation>
    <scope>NUCLEOTIDE SEQUENCE [LARGE SCALE GENOMIC DNA]</scope>
    <source>
        <strain evidence="2 3">A7024</strain>
    </source>
</reference>
<evidence type="ECO:0000313" key="2">
    <source>
        <dbReference type="EMBL" id="NGN64573.1"/>
    </source>
</evidence>
<evidence type="ECO:0000313" key="3">
    <source>
        <dbReference type="Proteomes" id="UP000481583"/>
    </source>
</evidence>
<sequence>MTPAVRGACTTLLAAVLLAVSGCSLPTTHHRPGTSHEEATGSVAPATQPAPGERREVVIRIAGGKVSPKPGRVEVERGARVELRVTSDVADELHVHGYDKSAQLKPGKAATVAFTADRSGLFQVETHSAHLVLTQLLVR</sequence>
<organism evidence="2 3">
    <name type="scientific">Streptomyces coryli</name>
    <dbReference type="NCBI Taxonomy" id="1128680"/>
    <lineage>
        <taxon>Bacteria</taxon>
        <taxon>Bacillati</taxon>
        <taxon>Actinomycetota</taxon>
        <taxon>Actinomycetes</taxon>
        <taxon>Kitasatosporales</taxon>
        <taxon>Streptomycetaceae</taxon>
        <taxon>Streptomyces</taxon>
    </lineage>
</organism>
<name>A0A6G4TXN3_9ACTN</name>
<dbReference type="InterPro" id="IPR008972">
    <property type="entry name" value="Cupredoxin"/>
</dbReference>
<dbReference type="Gene3D" id="2.60.40.420">
    <property type="entry name" value="Cupredoxins - blue copper proteins"/>
    <property type="match status" value="1"/>
</dbReference>
<dbReference type="Proteomes" id="UP000481583">
    <property type="component" value="Unassembled WGS sequence"/>
</dbReference>